<evidence type="ECO:0000313" key="1">
    <source>
        <dbReference type="EMBL" id="KRK46185.1"/>
    </source>
</evidence>
<dbReference type="PATRIC" id="fig|1423719.4.peg.696"/>
<comment type="caution">
    <text evidence="1">The sequence shown here is derived from an EMBL/GenBank/DDBJ whole genome shotgun (WGS) entry which is preliminary data.</text>
</comment>
<dbReference type="Proteomes" id="UP000051450">
    <property type="component" value="Unassembled WGS sequence"/>
</dbReference>
<name>A0A0R1HKX0_9LACO</name>
<reference evidence="1 2" key="1">
    <citation type="journal article" date="2015" name="Genome Announc.">
        <title>Expanding the biotechnology potential of lactobacilli through comparative genomics of 213 strains and associated genera.</title>
        <authorList>
            <person name="Sun Z."/>
            <person name="Harris H.M."/>
            <person name="McCann A."/>
            <person name="Guo C."/>
            <person name="Argimon S."/>
            <person name="Zhang W."/>
            <person name="Yang X."/>
            <person name="Jeffery I.B."/>
            <person name="Cooney J.C."/>
            <person name="Kagawa T.F."/>
            <person name="Liu W."/>
            <person name="Song Y."/>
            <person name="Salvetti E."/>
            <person name="Wrobel A."/>
            <person name="Rasinkangas P."/>
            <person name="Parkhill J."/>
            <person name="Rea M.C."/>
            <person name="O'Sullivan O."/>
            <person name="Ritari J."/>
            <person name="Douillard F.P."/>
            <person name="Paul Ross R."/>
            <person name="Yang R."/>
            <person name="Briner A.E."/>
            <person name="Felis G.E."/>
            <person name="de Vos W.M."/>
            <person name="Barrangou R."/>
            <person name="Klaenhammer T.R."/>
            <person name="Caufield P.W."/>
            <person name="Cui Y."/>
            <person name="Zhang H."/>
            <person name="O'Toole P.W."/>
        </authorList>
    </citation>
    <scope>NUCLEOTIDE SEQUENCE [LARGE SCALE GENOMIC DNA]</scope>
    <source>
        <strain evidence="1 2">DSM 15638</strain>
    </source>
</reference>
<evidence type="ECO:0000313" key="2">
    <source>
        <dbReference type="Proteomes" id="UP000051450"/>
    </source>
</evidence>
<dbReference type="RefSeq" id="WP_057973761.1">
    <property type="nucleotide sequence ID" value="NZ_AZDI01000002.1"/>
</dbReference>
<keyword evidence="2" id="KW-1185">Reference proteome</keyword>
<dbReference type="AlphaFoldDB" id="A0A0R1HKX0"/>
<accession>A0A0R1HKX0</accession>
<organism evidence="1 2">
    <name type="scientific">Dellaglioa algida DSM 15638</name>
    <dbReference type="NCBI Taxonomy" id="1423719"/>
    <lineage>
        <taxon>Bacteria</taxon>
        <taxon>Bacillati</taxon>
        <taxon>Bacillota</taxon>
        <taxon>Bacilli</taxon>
        <taxon>Lactobacillales</taxon>
        <taxon>Lactobacillaceae</taxon>
        <taxon>Dellaglioa</taxon>
    </lineage>
</organism>
<dbReference type="STRING" id="1423719.FC66_GL000686"/>
<dbReference type="GeneID" id="83549075"/>
<proteinExistence type="predicted"/>
<sequence>MKNTPDNVTASDNIVSAQVIALNDNVITVKTEDSEIIKIKQPVSTQGDNLFLETMKDIVRSGLWIPVNRVMRIIMRYDWFDTPFEKYSYV</sequence>
<dbReference type="EMBL" id="AZDI01000002">
    <property type="protein sequence ID" value="KRK46185.1"/>
    <property type="molecule type" value="Genomic_DNA"/>
</dbReference>
<gene>
    <name evidence="1" type="ORF">FC66_GL000686</name>
</gene>
<protein>
    <submittedName>
        <fullName evidence="1">Uncharacterized protein</fullName>
    </submittedName>
</protein>
<dbReference type="OrthoDB" id="2156798at2"/>